<feature type="domain" description="RING-type" evidence="6">
    <location>
        <begin position="36"/>
        <end position="76"/>
    </location>
</feature>
<keyword evidence="5" id="KW-0175">Coiled coil</keyword>
<evidence type="ECO:0000256" key="1">
    <source>
        <dbReference type="ARBA" id="ARBA00022723"/>
    </source>
</evidence>
<evidence type="ECO:0000256" key="3">
    <source>
        <dbReference type="ARBA" id="ARBA00022833"/>
    </source>
</evidence>
<accession>A0A4Z1T5L8</accession>
<organism evidence="7 8">
    <name type="scientific">Giardia muris</name>
    <dbReference type="NCBI Taxonomy" id="5742"/>
    <lineage>
        <taxon>Eukaryota</taxon>
        <taxon>Metamonada</taxon>
        <taxon>Diplomonadida</taxon>
        <taxon>Hexamitidae</taxon>
        <taxon>Giardiinae</taxon>
        <taxon>Giardia</taxon>
    </lineage>
</organism>
<keyword evidence="1" id="KW-0479">Metal-binding</keyword>
<dbReference type="PROSITE" id="PS00518">
    <property type="entry name" value="ZF_RING_1"/>
    <property type="match status" value="1"/>
</dbReference>
<evidence type="ECO:0000313" key="8">
    <source>
        <dbReference type="Proteomes" id="UP000315496"/>
    </source>
</evidence>
<sequence length="511" mass="57341">MDPLGLTADFADTEVLRTEDLERLEPTPEVPPFLLCPVCSRLYDVAYCLSCSHGICRRCYEAEIAKTKYLRCPTCQALIVTRPYVNAALQTFVGAYGSFQIQAEGPSPDASPPTDDILYGEQNFNISKDFLNPIETQLCHVLFDTVLRVRISPQHERQPNFLSIVITYADIGSPTCLASLSTRICITVVNMRERARSKSFECVHTFPRGGGVYSIPVGPRNVLFDPTKNYLRDGKVRIRTRVSVFTTLTLDDAMQLARTCREFLYPSARQCRGDALERLIERTIAYRQSEASAHVVRFLLQLARHGYTVLTIAEEGTGSLGVVTLSLWLKHDVAFARLLRRAMRHIDTADYELVGAVLGRHCLIFLEASEPGAAFDVTLKDGELRDEDLDPPVIQQYPIDESPMVLELRRKLQQTLDALHERSHNLTVAQKDIKALESQLGMATTEMKRAQESLERLTRSSAIKTEEVLMLRSALCAIVSPGSDALDEYALESLRQKGHLPRIPNTTTHEK</sequence>
<protein>
    <recommendedName>
        <fullName evidence="6">RING-type domain-containing protein</fullName>
    </recommendedName>
</protein>
<evidence type="ECO:0000256" key="2">
    <source>
        <dbReference type="ARBA" id="ARBA00022771"/>
    </source>
</evidence>
<dbReference type="EMBL" id="VDLU01000002">
    <property type="protein sequence ID" value="TNJ28427.1"/>
    <property type="molecule type" value="Genomic_DNA"/>
</dbReference>
<comment type="caution">
    <text evidence="7">The sequence shown here is derived from an EMBL/GenBank/DDBJ whole genome shotgun (WGS) entry which is preliminary data.</text>
</comment>
<evidence type="ECO:0000259" key="6">
    <source>
        <dbReference type="PROSITE" id="PS50089"/>
    </source>
</evidence>
<feature type="coiled-coil region" evidence="5">
    <location>
        <begin position="433"/>
        <end position="467"/>
    </location>
</feature>
<dbReference type="InterPro" id="IPR017907">
    <property type="entry name" value="Znf_RING_CS"/>
</dbReference>
<dbReference type="GO" id="GO:0008270">
    <property type="term" value="F:zinc ion binding"/>
    <property type="evidence" value="ECO:0007669"/>
    <property type="project" value="UniProtKB-KW"/>
</dbReference>
<dbReference type="Proteomes" id="UP000315496">
    <property type="component" value="Chromosome 2"/>
</dbReference>
<keyword evidence="2 4" id="KW-0863">Zinc-finger</keyword>
<dbReference type="InterPro" id="IPR013083">
    <property type="entry name" value="Znf_RING/FYVE/PHD"/>
</dbReference>
<evidence type="ECO:0000313" key="7">
    <source>
        <dbReference type="EMBL" id="TNJ28427.1"/>
    </source>
</evidence>
<evidence type="ECO:0000256" key="4">
    <source>
        <dbReference type="PROSITE-ProRule" id="PRU00175"/>
    </source>
</evidence>
<reference evidence="7 8" key="1">
    <citation type="submission" date="2019-05" db="EMBL/GenBank/DDBJ databases">
        <title>The compact genome of Giardia muris reveals important steps in the evolution of intestinal protozoan parasites.</title>
        <authorList>
            <person name="Xu F."/>
            <person name="Jimenez-Gonzalez A."/>
            <person name="Einarsson E."/>
            <person name="Astvaldsson A."/>
            <person name="Peirasmaki D."/>
            <person name="Eckmann L."/>
            <person name="Andersson J.O."/>
            <person name="Svard S.G."/>
            <person name="Jerlstrom-Hultqvist J."/>
        </authorList>
    </citation>
    <scope>NUCLEOTIDE SEQUENCE [LARGE SCALE GENOMIC DNA]</scope>
    <source>
        <strain evidence="7 8">Roberts-Thomson</strain>
    </source>
</reference>
<gene>
    <name evidence="7" type="ORF">GMRT_12559</name>
</gene>
<dbReference type="AlphaFoldDB" id="A0A4Z1T5L8"/>
<dbReference type="Gene3D" id="3.30.40.10">
    <property type="entry name" value="Zinc/RING finger domain, C3HC4 (zinc finger)"/>
    <property type="match status" value="1"/>
</dbReference>
<dbReference type="SUPFAM" id="SSF57850">
    <property type="entry name" value="RING/U-box"/>
    <property type="match status" value="1"/>
</dbReference>
<dbReference type="VEuPathDB" id="GiardiaDB:GMRT_12559"/>
<dbReference type="InterPro" id="IPR001841">
    <property type="entry name" value="Znf_RING"/>
</dbReference>
<dbReference type="PROSITE" id="PS50089">
    <property type="entry name" value="ZF_RING_2"/>
    <property type="match status" value="1"/>
</dbReference>
<evidence type="ECO:0000256" key="5">
    <source>
        <dbReference type="SAM" id="Coils"/>
    </source>
</evidence>
<dbReference type="OrthoDB" id="10315043at2759"/>
<dbReference type="SUPFAM" id="SSF49599">
    <property type="entry name" value="TRAF domain-like"/>
    <property type="match status" value="1"/>
</dbReference>
<name>A0A4Z1T5L8_GIAMU</name>
<keyword evidence="3" id="KW-0862">Zinc</keyword>
<keyword evidence="8" id="KW-1185">Reference proteome</keyword>
<proteinExistence type="predicted"/>